<evidence type="ECO:0000313" key="4">
    <source>
        <dbReference type="Proteomes" id="UP000049855"/>
    </source>
</evidence>
<reference evidence="4" key="1">
    <citation type="submission" date="2015-03" db="EMBL/GenBank/DDBJ databases">
        <authorList>
            <person name="Nijsse Bart"/>
        </authorList>
    </citation>
    <scope>NUCLEOTIDE SEQUENCE [LARGE SCALE GENOMIC DNA]</scope>
</reference>
<dbReference type="Pfam" id="PF13175">
    <property type="entry name" value="AAA_15"/>
    <property type="match status" value="1"/>
</dbReference>
<feature type="domain" description="Endonuclease GajA/Old nuclease/RecF-like AAA" evidence="1">
    <location>
        <begin position="1"/>
        <end position="190"/>
    </location>
</feature>
<dbReference type="InterPro" id="IPR051396">
    <property type="entry name" value="Bact_Antivir_Def_Nuclease"/>
</dbReference>
<dbReference type="SUPFAM" id="SSF52540">
    <property type="entry name" value="P-loop containing nucleoside triphosphate hydrolases"/>
    <property type="match status" value="1"/>
</dbReference>
<keyword evidence="3" id="KW-0540">Nuclease</keyword>
<evidence type="ECO:0000259" key="2">
    <source>
        <dbReference type="Pfam" id="PF20469"/>
    </source>
</evidence>
<dbReference type="RefSeq" id="WP_028971985.1">
    <property type="nucleotide sequence ID" value="NZ_CTRP01000012.1"/>
</dbReference>
<dbReference type="GO" id="GO:0004519">
    <property type="term" value="F:endonuclease activity"/>
    <property type="evidence" value="ECO:0007669"/>
    <property type="project" value="UniProtKB-KW"/>
</dbReference>
<sequence length="559" mass="64882">MNFVSISIKNFRNFEEIQIELANKNVFFGLNDIGKTNFLYALRYVFDKDIRKLNLLDSDYHNKKIDNPVEIIITLDISDAICIDNQKLRARLGGALLSSHNKVYIKLVAEYDKKELIGIPILYWGGDSNNLREMKQRGYLYEIDYVVNVLYIDSYVDLNSLFKKNVNSLIKNESDVDKKVLERIQQTIIKLNSHISSLSGIKEFEKKVTPEYKKFRNENVSISIKSEIAVKGLYSNIVPYIKQDSDSNLYPTAGEGRKKLLAYSIFDIISDEYAETKINLFLVEEPENHLHKSMQIALSQILFTDEKYKYLFVTTHSPFVLYEMESVNLVRIYNETKINSASTFYKVPKEYKKNRKMLNRGLSEAIFADRVLLVEGPSELMLFEKVLSCINPFYEADGTYILAVGGIGFEKYFVILDKLNIDNVIKTDNDLRYVKSTKTYSLLGFSRCNKIIDERLLPTKRIKENSIAAKKKLYAHNITQLNEIRDDYKVFLSKCDLENDLDEVLHSELVKYLNTEDAVAYLQDAKHYNMVKLVEKLTDTDCRKIYNHYNFACLKAVML</sequence>
<dbReference type="PANTHER" id="PTHR43581">
    <property type="entry name" value="ATP/GTP PHOSPHATASE"/>
    <property type="match status" value="1"/>
</dbReference>
<gene>
    <name evidence="3" type="ORF">SpAn4DRAFT_2670</name>
</gene>
<keyword evidence="3" id="KW-0255">Endonuclease</keyword>
<dbReference type="InterPro" id="IPR034139">
    <property type="entry name" value="TOPRIM_OLD"/>
</dbReference>
<keyword evidence="4" id="KW-1185">Reference proteome</keyword>
<protein>
    <submittedName>
        <fullName evidence="3">FIG131328: Predicted ATP-dependent endonuclease of the OLD family</fullName>
    </submittedName>
</protein>
<evidence type="ECO:0000313" key="3">
    <source>
        <dbReference type="EMBL" id="CQR73438.1"/>
    </source>
</evidence>
<organism evidence="3 4">
    <name type="scientific">Sporomusa ovata</name>
    <dbReference type="NCBI Taxonomy" id="2378"/>
    <lineage>
        <taxon>Bacteria</taxon>
        <taxon>Bacillati</taxon>
        <taxon>Bacillota</taxon>
        <taxon>Negativicutes</taxon>
        <taxon>Selenomonadales</taxon>
        <taxon>Sporomusaceae</taxon>
        <taxon>Sporomusa</taxon>
    </lineage>
</organism>
<name>A0A0U1L179_9FIRM</name>
<proteinExistence type="predicted"/>
<dbReference type="CDD" id="cd01026">
    <property type="entry name" value="TOPRIM_OLD"/>
    <property type="match status" value="1"/>
</dbReference>
<dbReference type="PANTHER" id="PTHR43581:SF4">
    <property type="entry name" value="ATP_GTP PHOSPHATASE"/>
    <property type="match status" value="1"/>
</dbReference>
<dbReference type="InterPro" id="IPR041685">
    <property type="entry name" value="AAA_GajA/Old/RecF-like"/>
</dbReference>
<dbReference type="Proteomes" id="UP000049855">
    <property type="component" value="Unassembled WGS sequence"/>
</dbReference>
<feature type="domain" description="OLD protein-like TOPRIM" evidence="2">
    <location>
        <begin position="366"/>
        <end position="430"/>
    </location>
</feature>
<keyword evidence="3" id="KW-0378">Hydrolase</keyword>
<dbReference type="InterPro" id="IPR027417">
    <property type="entry name" value="P-loop_NTPase"/>
</dbReference>
<dbReference type="Gene3D" id="3.40.50.300">
    <property type="entry name" value="P-loop containing nucleotide triphosphate hydrolases"/>
    <property type="match status" value="1"/>
</dbReference>
<dbReference type="EMBL" id="CTRP01000012">
    <property type="protein sequence ID" value="CQR73438.1"/>
    <property type="molecule type" value="Genomic_DNA"/>
</dbReference>
<accession>A0A0U1L179</accession>
<dbReference type="Pfam" id="PF20469">
    <property type="entry name" value="OLD-like_TOPRIM"/>
    <property type="match status" value="1"/>
</dbReference>
<dbReference type="AlphaFoldDB" id="A0A0U1L179"/>
<evidence type="ECO:0000259" key="1">
    <source>
        <dbReference type="Pfam" id="PF13175"/>
    </source>
</evidence>